<name>A0A368H1M7_ANCCA</name>
<dbReference type="Proteomes" id="UP000252519">
    <property type="component" value="Unassembled WGS sequence"/>
</dbReference>
<keyword evidence="2" id="KW-1133">Transmembrane helix</keyword>
<proteinExistence type="predicted"/>
<dbReference type="STRING" id="29170.A0A368H1M7"/>
<feature type="compositionally biased region" description="Polar residues" evidence="1">
    <location>
        <begin position="217"/>
        <end position="231"/>
    </location>
</feature>
<feature type="transmembrane region" description="Helical" evidence="2">
    <location>
        <begin position="78"/>
        <end position="95"/>
    </location>
</feature>
<reference evidence="3 4" key="1">
    <citation type="submission" date="2014-10" db="EMBL/GenBank/DDBJ databases">
        <title>Draft genome of the hookworm Ancylostoma caninum.</title>
        <authorList>
            <person name="Mitreva M."/>
        </authorList>
    </citation>
    <scope>NUCLEOTIDE SEQUENCE [LARGE SCALE GENOMIC DNA]</scope>
    <source>
        <strain evidence="3 4">Baltimore</strain>
    </source>
</reference>
<evidence type="ECO:0000256" key="2">
    <source>
        <dbReference type="SAM" id="Phobius"/>
    </source>
</evidence>
<evidence type="ECO:0000256" key="1">
    <source>
        <dbReference type="SAM" id="MobiDB-lite"/>
    </source>
</evidence>
<keyword evidence="2" id="KW-0812">Transmembrane</keyword>
<gene>
    <name evidence="3" type="ORF">ANCCAN_03377</name>
</gene>
<feature type="region of interest" description="Disordered" evidence="1">
    <location>
        <begin position="196"/>
        <end position="231"/>
    </location>
</feature>
<organism evidence="3 4">
    <name type="scientific">Ancylostoma caninum</name>
    <name type="common">Dog hookworm</name>
    <dbReference type="NCBI Taxonomy" id="29170"/>
    <lineage>
        <taxon>Eukaryota</taxon>
        <taxon>Metazoa</taxon>
        <taxon>Ecdysozoa</taxon>
        <taxon>Nematoda</taxon>
        <taxon>Chromadorea</taxon>
        <taxon>Rhabditida</taxon>
        <taxon>Rhabditina</taxon>
        <taxon>Rhabditomorpha</taxon>
        <taxon>Strongyloidea</taxon>
        <taxon>Ancylostomatidae</taxon>
        <taxon>Ancylostomatinae</taxon>
        <taxon>Ancylostoma</taxon>
    </lineage>
</organism>
<dbReference type="AlphaFoldDB" id="A0A368H1M7"/>
<accession>A0A368H1M7</accession>
<evidence type="ECO:0000313" key="3">
    <source>
        <dbReference type="EMBL" id="RCN50523.1"/>
    </source>
</evidence>
<dbReference type="OrthoDB" id="5826067at2759"/>
<protein>
    <recommendedName>
        <fullName evidence="5">OCIA domain-containing protein</fullName>
    </recommendedName>
</protein>
<dbReference type="EMBL" id="JOJR01000022">
    <property type="protein sequence ID" value="RCN50523.1"/>
    <property type="molecule type" value="Genomic_DNA"/>
</dbReference>
<comment type="caution">
    <text evidence="3">The sequence shown here is derived from an EMBL/GenBank/DDBJ whole genome shotgun (WGS) entry which is preliminary data.</text>
</comment>
<sequence length="231" mass="26344">MSLNRNSVQKVQLNNEELQKLLNKLSSDERKELTDTLKQCTTEMTMTRGIPITAAVLGSLYYARTRLPAQYHFGPKGWPFYAIMGIGTLTTVNIFSMGKCRDRVQPLIGELWQKYHIGESSTSYDAIRRRHREEYGFTTPDSTLPAQTAKKFGEVPPPTDRAYIDPYSPGTETMQPMNSGMPIDNYERTFDMTTEYSDQRKPPPQNYMYGMDAPSYMSGTPTTPRSSEFSR</sequence>
<keyword evidence="4" id="KW-1185">Reference proteome</keyword>
<keyword evidence="2" id="KW-0472">Membrane</keyword>
<evidence type="ECO:0000313" key="4">
    <source>
        <dbReference type="Proteomes" id="UP000252519"/>
    </source>
</evidence>
<feature type="transmembrane region" description="Helical" evidence="2">
    <location>
        <begin position="46"/>
        <end position="63"/>
    </location>
</feature>
<evidence type="ECO:0008006" key="5">
    <source>
        <dbReference type="Google" id="ProtNLM"/>
    </source>
</evidence>